<evidence type="ECO:0000256" key="6">
    <source>
        <dbReference type="ARBA" id="ARBA00023002"/>
    </source>
</evidence>
<dbReference type="PRINTS" id="PR00368">
    <property type="entry name" value="FADPNR"/>
</dbReference>
<dbReference type="GO" id="GO:0005737">
    <property type="term" value="C:cytoplasm"/>
    <property type="evidence" value="ECO:0007669"/>
    <property type="project" value="TreeGrafter"/>
</dbReference>
<gene>
    <name evidence="10" type="ORF">GA0061070_101562</name>
</gene>
<dbReference type="PROSITE" id="PS51296">
    <property type="entry name" value="RIESKE"/>
    <property type="match status" value="1"/>
</dbReference>
<evidence type="ECO:0000256" key="8">
    <source>
        <dbReference type="ARBA" id="ARBA00023014"/>
    </source>
</evidence>
<keyword evidence="8" id="KW-0411">Iron-sulfur</keyword>
<keyword evidence="11" id="KW-1185">Reference proteome</keyword>
<dbReference type="InterPro" id="IPR023753">
    <property type="entry name" value="FAD/NAD-binding_dom"/>
</dbReference>
<organism evidence="10 11">
    <name type="scientific">Kosakonia oryziphila</name>
    <dbReference type="NCBI Taxonomy" id="1005667"/>
    <lineage>
        <taxon>Bacteria</taxon>
        <taxon>Pseudomonadati</taxon>
        <taxon>Pseudomonadota</taxon>
        <taxon>Gammaproteobacteria</taxon>
        <taxon>Enterobacterales</taxon>
        <taxon>Enterobacteriaceae</taxon>
        <taxon>Kosakonia</taxon>
    </lineage>
</organism>
<dbReference type="GO" id="GO:0051537">
    <property type="term" value="F:2 iron, 2 sulfur cluster binding"/>
    <property type="evidence" value="ECO:0007669"/>
    <property type="project" value="UniProtKB-KW"/>
</dbReference>
<name>A0A1C4DC29_9ENTR</name>
<keyword evidence="2" id="KW-0285">Flavoprotein</keyword>
<evidence type="ECO:0000313" key="11">
    <source>
        <dbReference type="Proteomes" id="UP000198515"/>
    </source>
</evidence>
<dbReference type="AlphaFoldDB" id="A0A1C4DC29"/>
<dbReference type="OrthoDB" id="9800167at2"/>
<keyword evidence="4" id="KW-0479">Metal-binding</keyword>
<dbReference type="Gene3D" id="2.102.10.10">
    <property type="entry name" value="Rieske [2Fe-2S] iron-sulphur domain"/>
    <property type="match status" value="1"/>
</dbReference>
<dbReference type="SUPFAM" id="SSF50022">
    <property type="entry name" value="ISP domain"/>
    <property type="match status" value="1"/>
</dbReference>
<dbReference type="InterPro" id="IPR050446">
    <property type="entry name" value="FAD-oxidoreductase/Apoptosis"/>
</dbReference>
<feature type="domain" description="Rieske" evidence="9">
    <location>
        <begin position="4"/>
        <end position="99"/>
    </location>
</feature>
<dbReference type="Gene3D" id="3.50.50.60">
    <property type="entry name" value="FAD/NAD(P)-binding domain"/>
    <property type="match status" value="2"/>
</dbReference>
<proteinExistence type="predicted"/>
<dbReference type="Pfam" id="PF07992">
    <property type="entry name" value="Pyr_redox_2"/>
    <property type="match status" value="1"/>
</dbReference>
<keyword evidence="3" id="KW-0001">2Fe-2S</keyword>
<reference evidence="11" key="1">
    <citation type="submission" date="2016-08" db="EMBL/GenBank/DDBJ databases">
        <authorList>
            <person name="Varghese N."/>
            <person name="Submissions Spin"/>
        </authorList>
    </citation>
    <scope>NUCLEOTIDE SEQUENCE [LARGE SCALE GENOMIC DNA]</scope>
    <source>
        <strain evidence="11">REICA_142</strain>
    </source>
</reference>
<dbReference type="PRINTS" id="PR00411">
    <property type="entry name" value="PNDRDTASEI"/>
</dbReference>
<evidence type="ECO:0000256" key="1">
    <source>
        <dbReference type="ARBA" id="ARBA00001974"/>
    </source>
</evidence>
<dbReference type="InterPro" id="IPR017941">
    <property type="entry name" value="Rieske_2Fe-2S"/>
</dbReference>
<evidence type="ECO:0000313" key="10">
    <source>
        <dbReference type="EMBL" id="SCC28780.1"/>
    </source>
</evidence>
<evidence type="ECO:0000256" key="3">
    <source>
        <dbReference type="ARBA" id="ARBA00022714"/>
    </source>
</evidence>
<dbReference type="EMBL" id="FMBC01000015">
    <property type="protein sequence ID" value="SCC28780.1"/>
    <property type="molecule type" value="Genomic_DNA"/>
</dbReference>
<dbReference type="SUPFAM" id="SSF55424">
    <property type="entry name" value="FAD/NAD-linked reductases, dimerisation (C-terminal) domain"/>
    <property type="match status" value="1"/>
</dbReference>
<comment type="cofactor">
    <cofactor evidence="1">
        <name>FAD</name>
        <dbReference type="ChEBI" id="CHEBI:57692"/>
    </cofactor>
</comment>
<accession>A0A1C4DC29</accession>
<dbReference type="GO" id="GO:0016651">
    <property type="term" value="F:oxidoreductase activity, acting on NAD(P)H"/>
    <property type="evidence" value="ECO:0007669"/>
    <property type="project" value="TreeGrafter"/>
</dbReference>
<evidence type="ECO:0000259" key="9">
    <source>
        <dbReference type="PROSITE" id="PS51296"/>
    </source>
</evidence>
<dbReference type="GO" id="GO:0046872">
    <property type="term" value="F:metal ion binding"/>
    <property type="evidence" value="ECO:0007669"/>
    <property type="project" value="UniProtKB-KW"/>
</dbReference>
<dbReference type="InterPro" id="IPR036922">
    <property type="entry name" value="Rieske_2Fe-2S_sf"/>
</dbReference>
<evidence type="ECO:0000256" key="4">
    <source>
        <dbReference type="ARBA" id="ARBA00022723"/>
    </source>
</evidence>
<dbReference type="PANTHER" id="PTHR43557">
    <property type="entry name" value="APOPTOSIS-INDUCING FACTOR 1"/>
    <property type="match status" value="1"/>
</dbReference>
<evidence type="ECO:0000256" key="2">
    <source>
        <dbReference type="ARBA" id="ARBA00022630"/>
    </source>
</evidence>
<dbReference type="InterPro" id="IPR036188">
    <property type="entry name" value="FAD/NAD-bd_sf"/>
</dbReference>
<sequence length="507" mass="55771">MNYHYVADLNSLPENQPVKVDVAGTSMILIRTLAQVRAFQSKCPHAGAPLEQGAVCDGKLVCPWHKANFDIINGEWREPLALKSLKQYPVTLEGNRVLVSPRPRSPASYTLIRGDRPQTAVILGTGAAGSAAAITLRDAGFNGHLILIDKEDRAPYDRTALSKFVPAGKMKISEVPPILDDTFYNQPGVESLREEVTDLDCAGHQLTLANGRHVAFDKLLLATGGQPIWPEIPGNHLAGVHVLRNIHQAQVLLNEVEQEQQLVVIGNSFIAMELAAALRNQDIDVTVVSRHALPFVPQFGEEIGQRFFNLHQQNGVKFVTGEPVALQGNGHVQGVTLKNGRTLPAHVVVFATGVQPSTGLAHDLHHEQDGSLTVDETLSAAPDVWAVGDIASYPAPEGRRRIEHWRVAQQQGRVAALNMLGEHRPFDRVPFFWTMQYGNRFEYLGYTREWDSMKMLGSFDDKRFAMLYGEEGMLKAVLSCGENRATAGLLLKMQKPLSMKTASELLA</sequence>
<keyword evidence="6" id="KW-0560">Oxidoreductase</keyword>
<dbReference type="Proteomes" id="UP000198515">
    <property type="component" value="Unassembled WGS sequence"/>
</dbReference>
<keyword evidence="5" id="KW-0274">FAD</keyword>
<dbReference type="Pfam" id="PF00355">
    <property type="entry name" value="Rieske"/>
    <property type="match status" value="1"/>
</dbReference>
<dbReference type="PANTHER" id="PTHR43557:SF2">
    <property type="entry name" value="RIESKE DOMAIN-CONTAINING PROTEIN-RELATED"/>
    <property type="match status" value="1"/>
</dbReference>
<dbReference type="RefSeq" id="WP_090135552.1">
    <property type="nucleotide sequence ID" value="NZ_FMBC01000015.1"/>
</dbReference>
<keyword evidence="7" id="KW-0408">Iron</keyword>
<evidence type="ECO:0000256" key="5">
    <source>
        <dbReference type="ARBA" id="ARBA00022827"/>
    </source>
</evidence>
<protein>
    <submittedName>
        <fullName evidence="10">NADPH-dependent 2,4-dienoyl-CoA reductase, sulfur reductase</fullName>
    </submittedName>
</protein>
<dbReference type="SUPFAM" id="SSF51905">
    <property type="entry name" value="FAD/NAD(P)-binding domain"/>
    <property type="match status" value="1"/>
</dbReference>
<dbReference type="InterPro" id="IPR016156">
    <property type="entry name" value="FAD/NAD-linked_Rdtase_dimer_sf"/>
</dbReference>
<dbReference type="Gene3D" id="3.30.390.30">
    <property type="match status" value="1"/>
</dbReference>
<evidence type="ECO:0000256" key="7">
    <source>
        <dbReference type="ARBA" id="ARBA00023004"/>
    </source>
</evidence>